<dbReference type="InterPro" id="IPR001650">
    <property type="entry name" value="Helicase_C-like"/>
</dbReference>
<keyword evidence="9" id="KW-1185">Reference proteome</keyword>
<evidence type="ECO:0000256" key="5">
    <source>
        <dbReference type="ARBA" id="ARBA00034808"/>
    </source>
</evidence>
<dbReference type="SUPFAM" id="SSF52540">
    <property type="entry name" value="P-loop containing nucleoside triphosphate hydrolases"/>
    <property type="match status" value="1"/>
</dbReference>
<evidence type="ECO:0000259" key="6">
    <source>
        <dbReference type="PROSITE" id="PS51192"/>
    </source>
</evidence>
<dbReference type="SMART" id="SM00490">
    <property type="entry name" value="HELICc"/>
    <property type="match status" value="1"/>
</dbReference>
<evidence type="ECO:0000256" key="3">
    <source>
        <dbReference type="ARBA" id="ARBA00022840"/>
    </source>
</evidence>
<dbReference type="AlphaFoldDB" id="A0AA88YMP3"/>
<organism evidence="8 9">
    <name type="scientific">Pinctada imbricata</name>
    <name type="common">Atlantic pearl-oyster</name>
    <name type="synonym">Pinctada martensii</name>
    <dbReference type="NCBI Taxonomy" id="66713"/>
    <lineage>
        <taxon>Eukaryota</taxon>
        <taxon>Metazoa</taxon>
        <taxon>Spiralia</taxon>
        <taxon>Lophotrochozoa</taxon>
        <taxon>Mollusca</taxon>
        <taxon>Bivalvia</taxon>
        <taxon>Autobranchia</taxon>
        <taxon>Pteriomorphia</taxon>
        <taxon>Pterioida</taxon>
        <taxon>Pterioidea</taxon>
        <taxon>Pteriidae</taxon>
        <taxon>Pinctada</taxon>
    </lineage>
</organism>
<dbReference type="SMART" id="SM00487">
    <property type="entry name" value="DEXDc"/>
    <property type="match status" value="1"/>
</dbReference>
<comment type="similarity">
    <text evidence="1">Belongs to the helicase family. RecQ subfamily.</text>
</comment>
<feature type="domain" description="Helicase ATP-binding" evidence="6">
    <location>
        <begin position="27"/>
        <end position="212"/>
    </location>
</feature>
<dbReference type="EC" id="5.6.2.4" evidence="5"/>
<keyword evidence="2" id="KW-0547">Nucleotide-binding</keyword>
<dbReference type="PROSITE" id="PS51192">
    <property type="entry name" value="HELICASE_ATP_BIND_1"/>
    <property type="match status" value="1"/>
</dbReference>
<dbReference type="InterPro" id="IPR027417">
    <property type="entry name" value="P-loop_NTPase"/>
</dbReference>
<dbReference type="PANTHER" id="PTHR13710">
    <property type="entry name" value="DNA HELICASE RECQ FAMILY MEMBER"/>
    <property type="match status" value="1"/>
</dbReference>
<dbReference type="Gene3D" id="3.40.50.300">
    <property type="entry name" value="P-loop containing nucleotide triphosphate hydrolases"/>
    <property type="match status" value="2"/>
</dbReference>
<proteinExistence type="inferred from homology"/>
<dbReference type="Pfam" id="PF00271">
    <property type="entry name" value="Helicase_C"/>
    <property type="match status" value="1"/>
</dbReference>
<dbReference type="GO" id="GO:0005654">
    <property type="term" value="C:nucleoplasm"/>
    <property type="evidence" value="ECO:0007669"/>
    <property type="project" value="TreeGrafter"/>
</dbReference>
<evidence type="ECO:0000313" key="9">
    <source>
        <dbReference type="Proteomes" id="UP001186944"/>
    </source>
</evidence>
<dbReference type="InterPro" id="IPR011545">
    <property type="entry name" value="DEAD/DEAH_box_helicase_dom"/>
</dbReference>
<evidence type="ECO:0000256" key="4">
    <source>
        <dbReference type="ARBA" id="ARBA00034617"/>
    </source>
</evidence>
<dbReference type="GO" id="GO:0003676">
    <property type="term" value="F:nucleic acid binding"/>
    <property type="evidence" value="ECO:0007669"/>
    <property type="project" value="InterPro"/>
</dbReference>
<evidence type="ECO:0000256" key="2">
    <source>
        <dbReference type="ARBA" id="ARBA00022741"/>
    </source>
</evidence>
<dbReference type="PANTHER" id="PTHR13710:SF157">
    <property type="entry name" value="DNA HELICASE"/>
    <property type="match status" value="1"/>
</dbReference>
<evidence type="ECO:0000256" key="1">
    <source>
        <dbReference type="ARBA" id="ARBA00005446"/>
    </source>
</evidence>
<dbReference type="InterPro" id="IPR014001">
    <property type="entry name" value="Helicase_ATP-bd"/>
</dbReference>
<accession>A0AA88YMP3</accession>
<evidence type="ECO:0000313" key="8">
    <source>
        <dbReference type="EMBL" id="KAK3108778.1"/>
    </source>
</evidence>
<comment type="caution">
    <text evidence="8">The sequence shown here is derived from an EMBL/GenBank/DDBJ whole genome shotgun (WGS) entry which is preliminary data.</text>
</comment>
<dbReference type="GO" id="GO:0005737">
    <property type="term" value="C:cytoplasm"/>
    <property type="evidence" value="ECO:0007669"/>
    <property type="project" value="TreeGrafter"/>
</dbReference>
<dbReference type="Proteomes" id="UP001186944">
    <property type="component" value="Unassembled WGS sequence"/>
</dbReference>
<feature type="domain" description="Helicase C-terminal" evidence="7">
    <location>
        <begin position="238"/>
        <end position="398"/>
    </location>
</feature>
<keyword evidence="3" id="KW-0067">ATP-binding</keyword>
<dbReference type="GO" id="GO:0000724">
    <property type="term" value="P:double-strand break repair via homologous recombination"/>
    <property type="evidence" value="ECO:0007669"/>
    <property type="project" value="TreeGrafter"/>
</dbReference>
<dbReference type="GO" id="GO:0005694">
    <property type="term" value="C:chromosome"/>
    <property type="evidence" value="ECO:0007669"/>
    <property type="project" value="TreeGrafter"/>
</dbReference>
<sequence length="449" mass="50349">MAAQAAITDVRKLFSIESLKNEQIQMIEAILEKRDVLAVLPTGYGKSLPYQMYVPLRRKLSGDAYRKQSGMHNKLNEPKVIICSPLLALMGDQVNKLNGVPEIRHSTNDDDKLRNGQFDYMFGSPELFVGSNEWREMIRESAIDLIVIDEFHTIATWGEKERDGKEAFRKWFGCVGELRSLLPSATVLALSATCTNQVKRRVMKALALKPETLQIAISPNRPNIKLTVERISKDISFGFSWIVDALSSGTFPKTLLYCTSINDCSKLYSYLLSELESQSELIEMYHSETPPTKKEEIIEDLKSENSALKLVIATNALGMGIDIRNCCSAILFGASFNILDIVQEIGRVGRDRSPSSALILFNSNHIGHTSPEVKSFLRERKCYRYALMEFFLNEGELALLNQEECGKHTCCSFCTQSCKCGKCSNSELEIAFGLQQNLETKSDSESDGD</sequence>
<comment type="catalytic activity">
    <reaction evidence="4">
        <text>Couples ATP hydrolysis with the unwinding of duplex DNA by translocating in the 3'-5' direction.</text>
        <dbReference type="EC" id="5.6.2.4"/>
    </reaction>
</comment>
<dbReference type="Pfam" id="PF00270">
    <property type="entry name" value="DEAD"/>
    <property type="match status" value="1"/>
</dbReference>
<gene>
    <name evidence="8" type="ORF">FSP39_015515</name>
</gene>
<protein>
    <recommendedName>
        <fullName evidence="5">DNA 3'-5' helicase</fullName>
        <ecNumber evidence="5">5.6.2.4</ecNumber>
    </recommendedName>
</protein>
<dbReference type="PROSITE" id="PS51194">
    <property type="entry name" value="HELICASE_CTER"/>
    <property type="match status" value="1"/>
</dbReference>
<dbReference type="GO" id="GO:0009378">
    <property type="term" value="F:four-way junction helicase activity"/>
    <property type="evidence" value="ECO:0007669"/>
    <property type="project" value="TreeGrafter"/>
</dbReference>
<evidence type="ECO:0000259" key="7">
    <source>
        <dbReference type="PROSITE" id="PS51194"/>
    </source>
</evidence>
<dbReference type="GO" id="GO:0000723">
    <property type="term" value="P:telomere maintenance"/>
    <property type="evidence" value="ECO:0007669"/>
    <property type="project" value="TreeGrafter"/>
</dbReference>
<dbReference type="GO" id="GO:0005524">
    <property type="term" value="F:ATP binding"/>
    <property type="evidence" value="ECO:0007669"/>
    <property type="project" value="UniProtKB-KW"/>
</dbReference>
<name>A0AA88YMP3_PINIB</name>
<dbReference type="EMBL" id="VSWD01000001">
    <property type="protein sequence ID" value="KAK3108778.1"/>
    <property type="molecule type" value="Genomic_DNA"/>
</dbReference>
<dbReference type="GO" id="GO:0043138">
    <property type="term" value="F:3'-5' DNA helicase activity"/>
    <property type="evidence" value="ECO:0007669"/>
    <property type="project" value="UniProtKB-EC"/>
</dbReference>
<reference evidence="8" key="1">
    <citation type="submission" date="2019-08" db="EMBL/GenBank/DDBJ databases">
        <title>The improved chromosome-level genome for the pearl oyster Pinctada fucata martensii using PacBio sequencing and Hi-C.</title>
        <authorList>
            <person name="Zheng Z."/>
        </authorList>
    </citation>
    <scope>NUCLEOTIDE SEQUENCE</scope>
    <source>
        <strain evidence="8">ZZ-2019</strain>
        <tissue evidence="8">Adductor muscle</tissue>
    </source>
</reference>